<keyword evidence="3" id="KW-1185">Reference proteome</keyword>
<gene>
    <name evidence="2" type="ORF">KZH69_14560</name>
</gene>
<reference evidence="2 3" key="1">
    <citation type="submission" date="2021-07" db="EMBL/GenBank/DDBJ databases">
        <title>Flavobacterium sp. nov. isolated from sediment on the Taihu Lake.</title>
        <authorList>
            <person name="Qu J.-H."/>
        </authorList>
    </citation>
    <scope>NUCLEOTIDE SEQUENCE [LARGE SCALE GENOMIC DNA]</scope>
    <source>
        <strain evidence="2 3">NAS39</strain>
    </source>
</reference>
<protein>
    <submittedName>
        <fullName evidence="2">DUF2807 domain-containing protein</fullName>
    </submittedName>
</protein>
<dbReference type="EMBL" id="JAHWYN010000013">
    <property type="protein sequence ID" value="MBW4361713.1"/>
    <property type="molecule type" value="Genomic_DNA"/>
</dbReference>
<evidence type="ECO:0000259" key="1">
    <source>
        <dbReference type="Pfam" id="PF10988"/>
    </source>
</evidence>
<proteinExistence type="predicted"/>
<dbReference type="Proteomes" id="UP000812031">
    <property type="component" value="Unassembled WGS sequence"/>
</dbReference>
<feature type="domain" description="Putative auto-transporter adhesin head GIN" evidence="1">
    <location>
        <begin position="40"/>
        <end position="179"/>
    </location>
</feature>
<name>A0ABS6Y0U6_9FLAO</name>
<dbReference type="InterPro" id="IPR021255">
    <property type="entry name" value="DUF2807"/>
</dbReference>
<dbReference type="Pfam" id="PF10988">
    <property type="entry name" value="DUF2807"/>
    <property type="match status" value="1"/>
</dbReference>
<evidence type="ECO:0000313" key="3">
    <source>
        <dbReference type="Proteomes" id="UP000812031"/>
    </source>
</evidence>
<organism evidence="2 3">
    <name type="scientific">Flavobacterium taihuense</name>
    <dbReference type="NCBI Taxonomy" id="2857508"/>
    <lineage>
        <taxon>Bacteria</taxon>
        <taxon>Pseudomonadati</taxon>
        <taxon>Bacteroidota</taxon>
        <taxon>Flavobacteriia</taxon>
        <taxon>Flavobacteriales</taxon>
        <taxon>Flavobacteriaceae</taxon>
        <taxon>Flavobacterium</taxon>
    </lineage>
</organism>
<sequence>MKYFHVLVFFLLATNLTIGQNKERIKGSKVVVEKPKEIDEFTAIEIEDNLTVFLEKGPKNEIKIEADDNLHDNISFDIKEKTLRIYTPKEATSFKKLIVRMKYTNDLKSVIAKNLTIVNALEAIQLDDIAFKSLDFAKLYLNVNSKNFTLIADDKSKIELNLKAEKSKIQLSKNTQIKALIATTELAFDQYQKAIATIEGEATNAIIRLDNNSVFTGVNFTIKNADVTTESNAICNLMADTTLVVDAIDASKIYVLGTPKIEVRKFLGEAQLIKKTK</sequence>
<accession>A0ABS6Y0U6</accession>
<comment type="caution">
    <text evidence="2">The sequence shown here is derived from an EMBL/GenBank/DDBJ whole genome shotgun (WGS) entry which is preliminary data.</text>
</comment>
<evidence type="ECO:0000313" key="2">
    <source>
        <dbReference type="EMBL" id="MBW4361713.1"/>
    </source>
</evidence>
<dbReference type="RefSeq" id="WP_219318209.1">
    <property type="nucleotide sequence ID" value="NZ_JAHWYN010000013.1"/>
</dbReference>